<dbReference type="EMBL" id="JAVDPW010000020">
    <property type="protein sequence ID" value="MDR6294461.1"/>
    <property type="molecule type" value="Genomic_DNA"/>
</dbReference>
<dbReference type="PANTHER" id="PTHR33755:SF6">
    <property type="entry name" value="PLASMID STABILIZATION SYSTEM PROTEIN"/>
    <property type="match status" value="1"/>
</dbReference>
<dbReference type="InterPro" id="IPR007712">
    <property type="entry name" value="RelE/ParE_toxin"/>
</dbReference>
<comment type="similarity">
    <text evidence="1">Belongs to the RelE toxin family.</text>
</comment>
<reference evidence="3 4" key="1">
    <citation type="submission" date="2023-07" db="EMBL/GenBank/DDBJ databases">
        <title>Sorghum-associated microbial communities from plants grown in Nebraska, USA.</title>
        <authorList>
            <person name="Schachtman D."/>
        </authorList>
    </citation>
    <scope>NUCLEOTIDE SEQUENCE [LARGE SCALE GENOMIC DNA]</scope>
    <source>
        <strain evidence="3 4">584</strain>
    </source>
</reference>
<evidence type="ECO:0000256" key="2">
    <source>
        <dbReference type="ARBA" id="ARBA00022649"/>
    </source>
</evidence>
<keyword evidence="4" id="KW-1185">Reference proteome</keyword>
<dbReference type="Pfam" id="PF05016">
    <property type="entry name" value="ParE_toxin"/>
    <property type="match status" value="1"/>
</dbReference>
<gene>
    <name evidence="3" type="ORF">E9232_007015</name>
</gene>
<name>A0ABU1K0S6_9PROT</name>
<protein>
    <submittedName>
        <fullName evidence="3">Plasmid stabilization system protein ParE</fullName>
    </submittedName>
</protein>
<accession>A0ABU1K0S6</accession>
<dbReference type="InterPro" id="IPR035093">
    <property type="entry name" value="RelE/ParE_toxin_dom_sf"/>
</dbReference>
<dbReference type="Proteomes" id="UP001262410">
    <property type="component" value="Unassembled WGS sequence"/>
</dbReference>
<evidence type="ECO:0000313" key="4">
    <source>
        <dbReference type="Proteomes" id="UP001262410"/>
    </source>
</evidence>
<dbReference type="RefSeq" id="WP_309802001.1">
    <property type="nucleotide sequence ID" value="NZ_JAVDPW010000020.1"/>
</dbReference>
<dbReference type="InterPro" id="IPR051803">
    <property type="entry name" value="TA_system_RelE-like_toxin"/>
</dbReference>
<sequence length="89" mass="9921">MSVILTADALADLASIRAHIGEHNPFAATRIAIQIIATCDRLEYLPERGRLGIVPGTRELTAMWPYVIVYRITPAAVEILRIWHGAQDR</sequence>
<proteinExistence type="inferred from homology"/>
<keyword evidence="2" id="KW-1277">Toxin-antitoxin system</keyword>
<evidence type="ECO:0000313" key="3">
    <source>
        <dbReference type="EMBL" id="MDR6294461.1"/>
    </source>
</evidence>
<evidence type="ECO:0000256" key="1">
    <source>
        <dbReference type="ARBA" id="ARBA00006226"/>
    </source>
</evidence>
<organism evidence="3 4">
    <name type="scientific">Inquilinus ginsengisoli</name>
    <dbReference type="NCBI Taxonomy" id="363840"/>
    <lineage>
        <taxon>Bacteria</taxon>
        <taxon>Pseudomonadati</taxon>
        <taxon>Pseudomonadota</taxon>
        <taxon>Alphaproteobacteria</taxon>
        <taxon>Rhodospirillales</taxon>
        <taxon>Rhodospirillaceae</taxon>
        <taxon>Inquilinus</taxon>
    </lineage>
</organism>
<dbReference type="Gene3D" id="3.30.2310.20">
    <property type="entry name" value="RelE-like"/>
    <property type="match status" value="1"/>
</dbReference>
<comment type="caution">
    <text evidence="3">The sequence shown here is derived from an EMBL/GenBank/DDBJ whole genome shotgun (WGS) entry which is preliminary data.</text>
</comment>
<dbReference type="PANTHER" id="PTHR33755">
    <property type="entry name" value="TOXIN PARE1-RELATED"/>
    <property type="match status" value="1"/>
</dbReference>